<gene>
    <name evidence="3" type="ORF">WJU16_00200</name>
</gene>
<evidence type="ECO:0000313" key="4">
    <source>
        <dbReference type="Proteomes" id="UP001485459"/>
    </source>
</evidence>
<dbReference type="RefSeq" id="WP_341836307.1">
    <property type="nucleotide sequence ID" value="NZ_CP149822.1"/>
</dbReference>
<dbReference type="Proteomes" id="UP001485459">
    <property type="component" value="Chromosome"/>
</dbReference>
<evidence type="ECO:0000313" key="3">
    <source>
        <dbReference type="EMBL" id="WZN41458.1"/>
    </source>
</evidence>
<dbReference type="EMBL" id="CP149822">
    <property type="protein sequence ID" value="WZN41458.1"/>
    <property type="molecule type" value="Genomic_DNA"/>
</dbReference>
<reference evidence="4" key="1">
    <citation type="submission" date="2024-03" db="EMBL/GenBank/DDBJ databases">
        <title>Chitinophaga horti sp. nov., isolated from garden soil.</title>
        <authorList>
            <person name="Lee D.S."/>
            <person name="Han D.M."/>
            <person name="Baek J.H."/>
            <person name="Choi D.G."/>
            <person name="Jeon J.H."/>
            <person name="Jeon C.O."/>
        </authorList>
    </citation>
    <scope>NUCLEOTIDE SEQUENCE [LARGE SCALE GENOMIC DNA]</scope>
    <source>
        <strain evidence="4">GPA1</strain>
    </source>
</reference>
<dbReference type="GO" id="GO:0016740">
    <property type="term" value="F:transferase activity"/>
    <property type="evidence" value="ECO:0007669"/>
    <property type="project" value="UniProtKB-KW"/>
</dbReference>
<dbReference type="Pfam" id="PF02397">
    <property type="entry name" value="Bac_transf"/>
    <property type="match status" value="1"/>
</dbReference>
<protein>
    <submittedName>
        <fullName evidence="3">Sugar transferase</fullName>
        <ecNumber evidence="3">2.7.8.-</ecNumber>
    </submittedName>
</protein>
<evidence type="ECO:0000256" key="1">
    <source>
        <dbReference type="ARBA" id="ARBA00006464"/>
    </source>
</evidence>
<accession>A0ABZ2YNW6</accession>
<keyword evidence="4" id="KW-1185">Reference proteome</keyword>
<dbReference type="EC" id="2.7.8.-" evidence="3"/>
<dbReference type="InterPro" id="IPR003362">
    <property type="entry name" value="Bact_transf"/>
</dbReference>
<organism evidence="3 4">
    <name type="scientific">Chitinophaga pollutisoli</name>
    <dbReference type="NCBI Taxonomy" id="3133966"/>
    <lineage>
        <taxon>Bacteria</taxon>
        <taxon>Pseudomonadati</taxon>
        <taxon>Bacteroidota</taxon>
        <taxon>Chitinophagia</taxon>
        <taxon>Chitinophagales</taxon>
        <taxon>Chitinophagaceae</taxon>
        <taxon>Chitinophaga</taxon>
    </lineage>
</organism>
<dbReference type="PANTHER" id="PTHR30576:SF0">
    <property type="entry name" value="UNDECAPRENYL-PHOSPHATE N-ACETYLGALACTOSAMINYL 1-PHOSPHATE TRANSFERASE-RELATED"/>
    <property type="match status" value="1"/>
</dbReference>
<keyword evidence="3" id="KW-0808">Transferase</keyword>
<evidence type="ECO:0000259" key="2">
    <source>
        <dbReference type="Pfam" id="PF02397"/>
    </source>
</evidence>
<feature type="domain" description="Bacterial sugar transferase" evidence="2">
    <location>
        <begin position="175"/>
        <end position="370"/>
    </location>
</feature>
<comment type="similarity">
    <text evidence="1">Belongs to the bacterial sugar transferase family.</text>
</comment>
<name>A0ABZ2YNW6_9BACT</name>
<sequence>MMIHHLSLPLKKEITHKVVPVAASAARSWALCIGDPGFMQRVQSERPDRIMVVSSIHSAAKILRDQLHLDVKPAYIICNLGQGKPADLAKHIRSLNGLVDIPVFGYVQNLTPELKQQIRAAGGIDNVITGETSADDFASIRDQAIRIRSLAKGAAGEAIAKVRKAPAAYLNRYVKRGIDILAAGTGLLLLSPMLLLIAALIKLESKGPVFYISRRAGQGYRIFNFYKFRTMVNDADKQVNNMAHLNQYDTGDKGPVFFKISNDPRVTRLGSFLRNSSLDEIPQLLNVLLGHMSLVGNRPLPLYEAASLTTDNYCGRFMAPAGLTGLWQVKKRGKKEMSVEERISLDIEYAKKHTVLFDMWILASTPNALLQKDNV</sequence>
<dbReference type="PANTHER" id="PTHR30576">
    <property type="entry name" value="COLANIC BIOSYNTHESIS UDP-GLUCOSE LIPID CARRIER TRANSFERASE"/>
    <property type="match status" value="1"/>
</dbReference>
<proteinExistence type="inferred from homology"/>